<evidence type="ECO:0000313" key="2">
    <source>
        <dbReference type="EMBL" id="MBO3118033.1"/>
    </source>
</evidence>
<organism evidence="2 3">
    <name type="scientific">Winogradskyella pelagia</name>
    <dbReference type="NCBI Taxonomy" id="2819984"/>
    <lineage>
        <taxon>Bacteria</taxon>
        <taxon>Pseudomonadati</taxon>
        <taxon>Bacteroidota</taxon>
        <taxon>Flavobacteriia</taxon>
        <taxon>Flavobacteriales</taxon>
        <taxon>Flavobacteriaceae</taxon>
        <taxon>Winogradskyella</taxon>
    </lineage>
</organism>
<dbReference type="EMBL" id="JAGEVF010000018">
    <property type="protein sequence ID" value="MBO3118033.1"/>
    <property type="molecule type" value="Genomic_DNA"/>
</dbReference>
<dbReference type="PANTHER" id="PTHR43283">
    <property type="entry name" value="BETA-LACTAMASE-RELATED"/>
    <property type="match status" value="1"/>
</dbReference>
<sequence>MRQTFLIFTLLVLVSFLFSEKIIAQDNFIYPSNNWEYTTENSPCNPMNLLKRYVIDSLNTTGLLIIKSGKIAFEYGDTEEISYLASARKSVLSMMYGKYVSNGKIDLNATLAELGIDDVNSLTESEKQATIDQIINARSGVYLPAANAGSGANMPKRGKFKPGEHFYYNNWDFNVAGTIFEQKTGKNIYKAFQDELAIPLGFQDFKLTNQKKYGNDKLSIHPAYHFYFSTRDMARLGYLMLRKGKWNDEQIIPENWIDKTTTMVSKTGDYGLFKGYSYMWWLYIDSDYKLLEGAYTAAGAWGQYITIIPKLDMVIAHKTKSVYERRTPIPAYDQFLLKLIQGEEQVLNSTKNIDYKLFTGNYTDNSIEGQPMNLEIVLDGENLKIKGPIFPQPVNIILCNETTGVLDAAQMGYPSLSFKKDENGKILGFNVMNIFIKKN</sequence>
<keyword evidence="3" id="KW-1185">Reference proteome</keyword>
<dbReference type="RefSeq" id="WP_208155409.1">
    <property type="nucleotide sequence ID" value="NZ_JAGEVF010000018.1"/>
</dbReference>
<protein>
    <submittedName>
        <fullName evidence="2">Serine hydrolase</fullName>
    </submittedName>
</protein>
<dbReference type="Gene3D" id="3.40.710.10">
    <property type="entry name" value="DD-peptidase/beta-lactamase superfamily"/>
    <property type="match status" value="1"/>
</dbReference>
<keyword evidence="2" id="KW-0378">Hydrolase</keyword>
<dbReference type="SUPFAM" id="SSF56601">
    <property type="entry name" value="beta-lactamase/transpeptidase-like"/>
    <property type="match status" value="1"/>
</dbReference>
<feature type="domain" description="Beta-lactamase-related" evidence="1">
    <location>
        <begin position="63"/>
        <end position="323"/>
    </location>
</feature>
<evidence type="ECO:0000259" key="1">
    <source>
        <dbReference type="Pfam" id="PF00144"/>
    </source>
</evidence>
<comment type="caution">
    <text evidence="2">The sequence shown here is derived from an EMBL/GenBank/DDBJ whole genome shotgun (WGS) entry which is preliminary data.</text>
</comment>
<accession>A0ABS3T5L1</accession>
<dbReference type="InterPro" id="IPR012338">
    <property type="entry name" value="Beta-lactam/transpept-like"/>
</dbReference>
<dbReference type="InterPro" id="IPR050789">
    <property type="entry name" value="Diverse_Enzym_Activities"/>
</dbReference>
<dbReference type="PANTHER" id="PTHR43283:SF7">
    <property type="entry name" value="BETA-LACTAMASE-RELATED DOMAIN-CONTAINING PROTEIN"/>
    <property type="match status" value="1"/>
</dbReference>
<gene>
    <name evidence="2" type="ORF">J4050_14845</name>
</gene>
<dbReference type="Pfam" id="PF00144">
    <property type="entry name" value="Beta-lactamase"/>
    <property type="match status" value="1"/>
</dbReference>
<evidence type="ECO:0000313" key="3">
    <source>
        <dbReference type="Proteomes" id="UP000676776"/>
    </source>
</evidence>
<dbReference type="InterPro" id="IPR001466">
    <property type="entry name" value="Beta-lactam-related"/>
</dbReference>
<proteinExistence type="predicted"/>
<dbReference type="GO" id="GO:0016787">
    <property type="term" value="F:hydrolase activity"/>
    <property type="evidence" value="ECO:0007669"/>
    <property type="project" value="UniProtKB-KW"/>
</dbReference>
<reference evidence="2 3" key="1">
    <citation type="submission" date="2021-03" db="EMBL/GenBank/DDBJ databases">
        <title>Winogradskyella sp. nov., isolated from costal sediment.</title>
        <authorList>
            <person name="Gao C."/>
        </authorList>
    </citation>
    <scope>NUCLEOTIDE SEQUENCE [LARGE SCALE GENOMIC DNA]</scope>
    <source>
        <strain evidence="2 3">DF17</strain>
    </source>
</reference>
<name>A0ABS3T5L1_9FLAO</name>
<dbReference type="Proteomes" id="UP000676776">
    <property type="component" value="Unassembled WGS sequence"/>
</dbReference>